<dbReference type="STRING" id="1352936.M878_41450"/>
<sequence length="236" mass="24849">MKTAVPCYFHIDVEVSPERVGQVSRILAAHLRYWDLENLAVPVCSGAELLLRAIDQHATDKHTSIELWWNGQHLITAFGDDDPDLRPDQELRDCLADIAAMSDGWGCCASDKGSKIIWFSQRARAGERVPLVPTAPAPTLRQGLKVPRELPVAVLTAPAAAVDEAFAAAAALPDDAFAVPAAVLDEVFAVPAAVLGEMFAAEAAVLEEEFAAPAAVPGRALAASAAVPGGAPEGSR</sequence>
<dbReference type="AlphaFoldDB" id="V6JJ36"/>
<dbReference type="EMBL" id="AWQX01000372">
    <property type="protein sequence ID" value="EST19703.1"/>
    <property type="molecule type" value="Genomic_DNA"/>
</dbReference>
<keyword evidence="2" id="KW-1185">Reference proteome</keyword>
<gene>
    <name evidence="1" type="ORF">M878_41450</name>
</gene>
<dbReference type="PATRIC" id="fig|1352936.5.peg.8581"/>
<accession>V6JJ36</accession>
<comment type="caution">
    <text evidence="1">The sequence shown here is derived from an EMBL/GenBank/DDBJ whole genome shotgun (WGS) entry which is preliminary data.</text>
</comment>
<evidence type="ECO:0008006" key="3">
    <source>
        <dbReference type="Google" id="ProtNLM"/>
    </source>
</evidence>
<evidence type="ECO:0000313" key="2">
    <source>
        <dbReference type="Proteomes" id="UP000017984"/>
    </source>
</evidence>
<reference evidence="1 2" key="1">
    <citation type="journal article" date="2014" name="Genome Announc.">
        <title>Draft Genome Sequence of Streptomyces roseochromogenes subsp. oscitans DS 12.976, Producer of the Aminocoumarin Antibiotic Clorobiocin.</title>
        <authorList>
            <person name="Ruckert C."/>
            <person name="Kalinowski J."/>
            <person name="Heide L."/>
            <person name="Apel A.K."/>
        </authorList>
    </citation>
    <scope>NUCLEOTIDE SEQUENCE [LARGE SCALE GENOMIC DNA]</scope>
    <source>
        <strain evidence="1 2">DS 12.976</strain>
    </source>
</reference>
<evidence type="ECO:0000313" key="1">
    <source>
        <dbReference type="EMBL" id="EST19703.1"/>
    </source>
</evidence>
<proteinExistence type="predicted"/>
<organism evidence="1 2">
    <name type="scientific">Streptomyces roseochromogenus subsp. oscitans DS 12.976</name>
    <dbReference type="NCBI Taxonomy" id="1352936"/>
    <lineage>
        <taxon>Bacteria</taxon>
        <taxon>Bacillati</taxon>
        <taxon>Actinomycetota</taxon>
        <taxon>Actinomycetes</taxon>
        <taxon>Kitasatosporales</taxon>
        <taxon>Streptomycetaceae</taxon>
        <taxon>Streptomyces</taxon>
    </lineage>
</organism>
<protein>
    <recommendedName>
        <fullName evidence="3">Pep a2</fullName>
    </recommendedName>
</protein>
<name>V6JJ36_STRRC</name>
<dbReference type="HOGENOM" id="CLU_090336_1_0_11"/>
<dbReference type="Proteomes" id="UP000017984">
    <property type="component" value="Chromosome"/>
</dbReference>